<dbReference type="Pfam" id="PF00069">
    <property type="entry name" value="Pkinase"/>
    <property type="match status" value="1"/>
</dbReference>
<keyword evidence="15" id="KW-1185">Reference proteome</keyword>
<dbReference type="PANTHER" id="PTHR24346:SF79">
    <property type="entry name" value="PROTEIN KINASE DOMAIN-CONTAINING PROTEIN"/>
    <property type="match status" value="1"/>
</dbReference>
<keyword evidence="7" id="KW-0418">Kinase</keyword>
<evidence type="ECO:0000256" key="1">
    <source>
        <dbReference type="ARBA" id="ARBA00004496"/>
    </source>
</evidence>
<evidence type="ECO:0000313" key="15">
    <source>
        <dbReference type="Proteomes" id="UP000215902"/>
    </source>
</evidence>
<feature type="binding site" evidence="11">
    <location>
        <position position="83"/>
    </location>
    <ligand>
        <name>ATP</name>
        <dbReference type="ChEBI" id="CHEBI:30616"/>
    </ligand>
</feature>
<dbReference type="SUPFAM" id="SSF56112">
    <property type="entry name" value="Protein kinase-like (PK-like)"/>
    <property type="match status" value="1"/>
</dbReference>
<evidence type="ECO:0000313" key="14">
    <source>
        <dbReference type="EMBL" id="PAA60586.1"/>
    </source>
</evidence>
<feature type="region of interest" description="Disordered" evidence="12">
    <location>
        <begin position="582"/>
        <end position="655"/>
    </location>
</feature>
<keyword evidence="5" id="KW-0808">Transferase</keyword>
<dbReference type="GO" id="GO:0005524">
    <property type="term" value="F:ATP binding"/>
    <property type="evidence" value="ECO:0007669"/>
    <property type="project" value="UniProtKB-UniRule"/>
</dbReference>
<comment type="subcellular location">
    <subcellularLocation>
        <location evidence="1">Cytoplasm</location>
    </subcellularLocation>
</comment>
<feature type="region of interest" description="Disordered" evidence="12">
    <location>
        <begin position="1"/>
        <end position="26"/>
    </location>
</feature>
<dbReference type="PROSITE" id="PS50011">
    <property type="entry name" value="PROTEIN_KINASE_DOM"/>
    <property type="match status" value="1"/>
</dbReference>
<protein>
    <recommendedName>
        <fullName evidence="2">non-specific serine/threonine protein kinase</fullName>
        <ecNumber evidence="2">2.7.11.1</ecNumber>
    </recommendedName>
</protein>
<keyword evidence="3" id="KW-0963">Cytoplasm</keyword>
<feature type="region of interest" description="Disordered" evidence="12">
    <location>
        <begin position="387"/>
        <end position="455"/>
    </location>
</feature>
<dbReference type="AlphaFoldDB" id="A0A267EGJ8"/>
<feature type="compositionally biased region" description="Polar residues" evidence="12">
    <location>
        <begin position="490"/>
        <end position="518"/>
    </location>
</feature>
<dbReference type="InterPro" id="IPR000719">
    <property type="entry name" value="Prot_kinase_dom"/>
</dbReference>
<dbReference type="InterPro" id="IPR011009">
    <property type="entry name" value="Kinase-like_dom_sf"/>
</dbReference>
<gene>
    <name evidence="14" type="ORF">BOX15_Mlig010578g1</name>
</gene>
<dbReference type="SMART" id="SM00220">
    <property type="entry name" value="S_TKc"/>
    <property type="match status" value="1"/>
</dbReference>
<dbReference type="InterPro" id="IPR008271">
    <property type="entry name" value="Ser/Thr_kinase_AS"/>
</dbReference>
<evidence type="ECO:0000256" key="11">
    <source>
        <dbReference type="PROSITE-ProRule" id="PRU10141"/>
    </source>
</evidence>
<dbReference type="PANTHER" id="PTHR24346">
    <property type="entry name" value="MAP/MICROTUBULE AFFINITY-REGULATING KINASE"/>
    <property type="match status" value="1"/>
</dbReference>
<evidence type="ECO:0000256" key="9">
    <source>
        <dbReference type="ARBA" id="ARBA00047899"/>
    </source>
</evidence>
<dbReference type="Gene3D" id="1.10.510.10">
    <property type="entry name" value="Transferase(Phosphotransferase) domain 1"/>
    <property type="match status" value="1"/>
</dbReference>
<evidence type="ECO:0000256" key="5">
    <source>
        <dbReference type="ARBA" id="ARBA00022679"/>
    </source>
</evidence>
<evidence type="ECO:0000256" key="6">
    <source>
        <dbReference type="ARBA" id="ARBA00022741"/>
    </source>
</evidence>
<dbReference type="GO" id="GO:0005737">
    <property type="term" value="C:cytoplasm"/>
    <property type="evidence" value="ECO:0007669"/>
    <property type="project" value="UniProtKB-SubCell"/>
</dbReference>
<comment type="catalytic activity">
    <reaction evidence="10">
        <text>L-seryl-[protein] + ATP = O-phospho-L-seryl-[protein] + ADP + H(+)</text>
        <dbReference type="Rhea" id="RHEA:17989"/>
        <dbReference type="Rhea" id="RHEA-COMP:9863"/>
        <dbReference type="Rhea" id="RHEA-COMP:11604"/>
        <dbReference type="ChEBI" id="CHEBI:15378"/>
        <dbReference type="ChEBI" id="CHEBI:29999"/>
        <dbReference type="ChEBI" id="CHEBI:30616"/>
        <dbReference type="ChEBI" id="CHEBI:83421"/>
        <dbReference type="ChEBI" id="CHEBI:456216"/>
        <dbReference type="EC" id="2.7.11.1"/>
    </reaction>
</comment>
<proteinExistence type="predicted"/>
<feature type="domain" description="Protein kinase" evidence="13">
    <location>
        <begin position="54"/>
        <end position="318"/>
    </location>
</feature>
<comment type="caution">
    <text evidence="14">The sequence shown here is derived from an EMBL/GenBank/DDBJ whole genome shotgun (WGS) entry which is preliminary data.</text>
</comment>
<evidence type="ECO:0000256" key="10">
    <source>
        <dbReference type="ARBA" id="ARBA00048679"/>
    </source>
</evidence>
<keyword evidence="8 11" id="KW-0067">ATP-binding</keyword>
<dbReference type="FunFam" id="1.10.510.10:FF:001222">
    <property type="entry name" value="Serine/threonine-protein kinase ppk25"/>
    <property type="match status" value="1"/>
</dbReference>
<dbReference type="PROSITE" id="PS00108">
    <property type="entry name" value="PROTEIN_KINASE_ST"/>
    <property type="match status" value="1"/>
</dbReference>
<comment type="catalytic activity">
    <reaction evidence="9">
        <text>L-threonyl-[protein] + ATP = O-phospho-L-threonyl-[protein] + ADP + H(+)</text>
        <dbReference type="Rhea" id="RHEA:46608"/>
        <dbReference type="Rhea" id="RHEA-COMP:11060"/>
        <dbReference type="Rhea" id="RHEA-COMP:11605"/>
        <dbReference type="ChEBI" id="CHEBI:15378"/>
        <dbReference type="ChEBI" id="CHEBI:30013"/>
        <dbReference type="ChEBI" id="CHEBI:30616"/>
        <dbReference type="ChEBI" id="CHEBI:61977"/>
        <dbReference type="ChEBI" id="CHEBI:456216"/>
        <dbReference type="EC" id="2.7.11.1"/>
    </reaction>
</comment>
<dbReference type="Proteomes" id="UP000215902">
    <property type="component" value="Unassembled WGS sequence"/>
</dbReference>
<reference evidence="14 15" key="1">
    <citation type="submission" date="2017-06" db="EMBL/GenBank/DDBJ databases">
        <title>A platform for efficient transgenesis in Macrostomum lignano, a flatworm model organism for stem cell research.</title>
        <authorList>
            <person name="Berezikov E."/>
        </authorList>
    </citation>
    <scope>NUCLEOTIDE SEQUENCE [LARGE SCALE GENOMIC DNA]</scope>
    <source>
        <strain evidence="14">DV1</strain>
        <tissue evidence="14">Whole organism</tissue>
    </source>
</reference>
<dbReference type="GO" id="GO:0004674">
    <property type="term" value="F:protein serine/threonine kinase activity"/>
    <property type="evidence" value="ECO:0007669"/>
    <property type="project" value="UniProtKB-KW"/>
</dbReference>
<dbReference type="InterPro" id="IPR017441">
    <property type="entry name" value="Protein_kinase_ATP_BS"/>
</dbReference>
<feature type="compositionally biased region" description="Polar residues" evidence="12">
    <location>
        <begin position="423"/>
        <end position="441"/>
    </location>
</feature>
<dbReference type="GO" id="GO:0035556">
    <property type="term" value="P:intracellular signal transduction"/>
    <property type="evidence" value="ECO:0007669"/>
    <property type="project" value="TreeGrafter"/>
</dbReference>
<evidence type="ECO:0000256" key="12">
    <source>
        <dbReference type="SAM" id="MobiDB-lite"/>
    </source>
</evidence>
<dbReference type="STRING" id="282301.A0A267EGJ8"/>
<evidence type="ECO:0000256" key="8">
    <source>
        <dbReference type="ARBA" id="ARBA00022840"/>
    </source>
</evidence>
<evidence type="ECO:0000256" key="7">
    <source>
        <dbReference type="ARBA" id="ARBA00022777"/>
    </source>
</evidence>
<organism evidence="14 15">
    <name type="scientific">Macrostomum lignano</name>
    <dbReference type="NCBI Taxonomy" id="282301"/>
    <lineage>
        <taxon>Eukaryota</taxon>
        <taxon>Metazoa</taxon>
        <taxon>Spiralia</taxon>
        <taxon>Lophotrochozoa</taxon>
        <taxon>Platyhelminthes</taxon>
        <taxon>Rhabditophora</taxon>
        <taxon>Macrostomorpha</taxon>
        <taxon>Macrostomida</taxon>
        <taxon>Macrostomidae</taxon>
        <taxon>Macrostomum</taxon>
    </lineage>
</organism>
<dbReference type="EMBL" id="NIVC01002136">
    <property type="protein sequence ID" value="PAA60586.1"/>
    <property type="molecule type" value="Genomic_DNA"/>
</dbReference>
<accession>A0A267EGJ8</accession>
<evidence type="ECO:0000256" key="3">
    <source>
        <dbReference type="ARBA" id="ARBA00022490"/>
    </source>
</evidence>
<name>A0A267EGJ8_9PLAT</name>
<dbReference type="PROSITE" id="PS00107">
    <property type="entry name" value="PROTEIN_KINASE_ATP"/>
    <property type="match status" value="1"/>
</dbReference>
<keyword evidence="4" id="KW-0723">Serine/threonine-protein kinase</keyword>
<dbReference type="OrthoDB" id="193931at2759"/>
<dbReference type="EC" id="2.7.11.1" evidence="2"/>
<feature type="region of interest" description="Disordered" evidence="12">
    <location>
        <begin position="477"/>
        <end position="548"/>
    </location>
</feature>
<evidence type="ECO:0000256" key="4">
    <source>
        <dbReference type="ARBA" id="ARBA00022527"/>
    </source>
</evidence>
<feature type="compositionally biased region" description="Polar residues" evidence="12">
    <location>
        <begin position="393"/>
        <end position="403"/>
    </location>
</feature>
<feature type="compositionally biased region" description="Basic and acidic residues" evidence="12">
    <location>
        <begin position="442"/>
        <end position="455"/>
    </location>
</feature>
<keyword evidence="6 11" id="KW-0547">Nucleotide-binding</keyword>
<evidence type="ECO:0000256" key="2">
    <source>
        <dbReference type="ARBA" id="ARBA00012513"/>
    </source>
</evidence>
<sequence length="655" mass="73196">MCLLQDPIPRHEVDADSGNSSGHSHAAFKLPDEAFQPKPGLVETYVHGKKVGSYLIGAEVGSGSFAQVCEGLHVLTGERVAVKIVSKETAKSDPYVAKNMRREGRILQLIRHPNVVQLLEVMETEHSYYLVQELCHGGDFMSYLMKRRRLTEYETRKYIRQIVQAVNYMHSLGILHRDLKIENLLLTKDRNVKIIDFGLSNMVSAVPNENGGIVTQLCRTQCGSPAYAAPEVLAKKPYGTAVDVWSIGVNMFAMLSGNLPFIVKPFSIKALYQKMMKQEFNPLPKTLSASCRDLLLRLLNPQPETRIRLKDVMSHPWLNENSSSLRPSPFPNFLHREELQEDVLRQVSQRLHLPLDDVARKVLDNNPSPSLATFRLMSVMADRYRQERPQAVKTPSTTDSQFEVESDKKLSDEEADEKDDSTKQQQQSTEAAENSSKASTNEFKRPLETGLPRRERTFCGTVPVSAMAAEATQLVRLEKADRGDSRSGGAMQTTGRSVQLPQCSRNASTSGPKATPAQQRRRHLDRPGADSPISQRQQQHRPLVHPEPCVTAVRGGGPWQGRWQSLQRPSAPAVLLGCRTAQRRPVAAASARCPPLPRPPPQPQPQPQLPWPRRARGLPPGESTPPSLRRDFRQPPQLGPRFGDECANDATDYQK</sequence>
<evidence type="ECO:0000259" key="13">
    <source>
        <dbReference type="PROSITE" id="PS50011"/>
    </source>
</evidence>
<feature type="compositionally biased region" description="Pro residues" evidence="12">
    <location>
        <begin position="594"/>
        <end position="610"/>
    </location>
</feature>